<proteinExistence type="predicted"/>
<gene>
    <name evidence="1" type="ORF">J2R98_002157</name>
</gene>
<evidence type="ECO:0000313" key="2">
    <source>
        <dbReference type="Proteomes" id="UP001236723"/>
    </source>
</evidence>
<dbReference type="GO" id="GO:0016874">
    <property type="term" value="F:ligase activity"/>
    <property type="evidence" value="ECO:0007669"/>
    <property type="project" value="UniProtKB-KW"/>
</dbReference>
<comment type="caution">
    <text evidence="1">The sequence shown here is derived from an EMBL/GenBank/DDBJ whole genome shotgun (WGS) entry which is preliminary data.</text>
</comment>
<sequence>MNGVGTGEQLFGVPGINLALAKVILALAKINWHSRDSFGAHDKISALTIKYQRSAKFIGAHDKISALSKIYQRSHFKIQNTTQP</sequence>
<reference evidence="1 2" key="1">
    <citation type="submission" date="2023-07" db="EMBL/GenBank/DDBJ databases">
        <title>Genomic Encyclopedia of Type Strains, Phase IV (KMG-IV): sequencing the most valuable type-strain genomes for metagenomic binning, comparative biology and taxonomic classification.</title>
        <authorList>
            <person name="Goeker M."/>
        </authorList>
    </citation>
    <scope>NUCLEOTIDE SEQUENCE [LARGE SCALE GENOMIC DNA]</scope>
    <source>
        <strain evidence="1 2">DSM 15448</strain>
    </source>
</reference>
<dbReference type="EMBL" id="JAUSUP010000007">
    <property type="protein sequence ID" value="MDQ0352313.1"/>
    <property type="molecule type" value="Genomic_DNA"/>
</dbReference>
<accession>A0ABU0DV24</accession>
<dbReference type="Proteomes" id="UP001236723">
    <property type="component" value="Unassembled WGS sequence"/>
</dbReference>
<organism evidence="1 2">
    <name type="scientific">Alkalibacillus filiformis</name>
    <dbReference type="NCBI Taxonomy" id="200990"/>
    <lineage>
        <taxon>Bacteria</taxon>
        <taxon>Bacillati</taxon>
        <taxon>Bacillota</taxon>
        <taxon>Bacilli</taxon>
        <taxon>Bacillales</taxon>
        <taxon>Bacillaceae</taxon>
        <taxon>Alkalibacillus</taxon>
    </lineage>
</organism>
<name>A0ABU0DV24_9BACI</name>
<protein>
    <submittedName>
        <fullName evidence="1">Gamma-glutamyl:cysteine ligase YbdK (ATP-grasp superfamily)</fullName>
    </submittedName>
</protein>
<keyword evidence="2" id="KW-1185">Reference proteome</keyword>
<keyword evidence="1" id="KW-0436">Ligase</keyword>
<evidence type="ECO:0000313" key="1">
    <source>
        <dbReference type="EMBL" id="MDQ0352313.1"/>
    </source>
</evidence>